<keyword evidence="1" id="KW-0472">Membrane</keyword>
<feature type="transmembrane region" description="Helical" evidence="1">
    <location>
        <begin position="16"/>
        <end position="38"/>
    </location>
</feature>
<dbReference type="GO" id="GO:0009190">
    <property type="term" value="P:cyclic nucleotide biosynthetic process"/>
    <property type="evidence" value="ECO:0007669"/>
    <property type="project" value="InterPro"/>
</dbReference>
<feature type="domain" description="HAMP" evidence="3">
    <location>
        <begin position="672"/>
        <end position="724"/>
    </location>
</feature>
<dbReference type="Proteomes" id="UP000252355">
    <property type="component" value="Unassembled WGS sequence"/>
</dbReference>
<dbReference type="PROSITE" id="PS50885">
    <property type="entry name" value="HAMP"/>
    <property type="match status" value="1"/>
</dbReference>
<dbReference type="GO" id="GO:0035556">
    <property type="term" value="P:intracellular signal transduction"/>
    <property type="evidence" value="ECO:0007669"/>
    <property type="project" value="InterPro"/>
</dbReference>
<dbReference type="InterPro" id="IPR003660">
    <property type="entry name" value="HAMP_dom"/>
</dbReference>
<feature type="domain" description="Guanylate cyclase" evidence="2">
    <location>
        <begin position="751"/>
        <end position="886"/>
    </location>
</feature>
<dbReference type="GO" id="GO:0004016">
    <property type="term" value="F:adenylate cyclase activity"/>
    <property type="evidence" value="ECO:0007669"/>
    <property type="project" value="UniProtKB-ARBA"/>
</dbReference>
<feature type="transmembrane region" description="Helical" evidence="1">
    <location>
        <begin position="323"/>
        <end position="344"/>
    </location>
</feature>
<dbReference type="CDD" id="cd07302">
    <property type="entry name" value="CHD"/>
    <property type="match status" value="1"/>
</dbReference>
<dbReference type="SUPFAM" id="SSF55073">
    <property type="entry name" value="Nucleotide cyclase"/>
    <property type="match status" value="1"/>
</dbReference>
<name>A0A367ZJV0_9BACT</name>
<evidence type="ECO:0000259" key="3">
    <source>
        <dbReference type="PROSITE" id="PS50885"/>
    </source>
</evidence>
<dbReference type="SUPFAM" id="SSF158472">
    <property type="entry name" value="HAMP domain-like"/>
    <property type="match status" value="1"/>
</dbReference>
<comment type="caution">
    <text evidence="4">The sequence shown here is derived from an EMBL/GenBank/DDBJ whole genome shotgun (WGS) entry which is preliminary data.</text>
</comment>
<proteinExistence type="predicted"/>
<evidence type="ECO:0000313" key="5">
    <source>
        <dbReference type="Proteomes" id="UP000252355"/>
    </source>
</evidence>
<organism evidence="4 5">
    <name type="scientific">Candidatus Ozemobacter sibiricus</name>
    <dbReference type="NCBI Taxonomy" id="2268124"/>
    <lineage>
        <taxon>Bacteria</taxon>
        <taxon>Candidatus Ozemobacteria</taxon>
        <taxon>Candidatus Ozemobacterales</taxon>
        <taxon>Candidatus Ozemobacteraceae</taxon>
        <taxon>Candidatus Ozemobacter</taxon>
    </lineage>
</organism>
<dbReference type="EMBL" id="QOQW01000023">
    <property type="protein sequence ID" value="RCK78395.1"/>
    <property type="molecule type" value="Genomic_DNA"/>
</dbReference>
<dbReference type="SMART" id="SM00044">
    <property type="entry name" value="CYCc"/>
    <property type="match status" value="1"/>
</dbReference>
<keyword evidence="1" id="KW-1133">Transmembrane helix</keyword>
<dbReference type="Gene3D" id="6.10.340.10">
    <property type="match status" value="1"/>
</dbReference>
<dbReference type="SMART" id="SM00304">
    <property type="entry name" value="HAMP"/>
    <property type="match status" value="1"/>
</dbReference>
<dbReference type="InterPro" id="IPR001054">
    <property type="entry name" value="A/G_cyclase"/>
</dbReference>
<sequence length="938" mass="104417">MDSPALAPSRSRLRRLLGFLLFVAVGVIIPAWLMEHLLDRFDAERQERLEQSAFDRATALMGQLDLGLERNRLIDEGLARFRRRAEAVLRGRPLDAETAGVLARRAARCFPRDSILVWFASNARLIEPRGLPPPTTKRSWQALFRVLRRATDTTEAERTLAGNFLKATLGEIIEVGYLRQAFRGALTVLKQGKPHAIRILRFGAGPRRRQTAGWLLALLPTGRARFGWELERQVRRLSRDRTEVGGYWMSRQRGLGGELLNDNLLHGLVLRLEQGQGFSRWRDTTCLTRYWSQDPDLVLVAAVPPALLHGSLDSQRLLRGLRWGLRGGAALAIGWAFLLAAGWLRLSLAAKVRLGTIFLAGFPCLAMGVWGLGHLLQVAQFQDDEVRKRLEHLLISVEQEVAATISRTQSALDRLLRSPAYFQIDTPDALREAFQDFVPIGLYEVMLGQRGRPVLSYAPHLSTDRTALRHPPHLGALLRTVIRQSGFDLGTEGDRQEAAGEPLLPATFDLSHLPRDQLHLMRFGNEAGFFFFSLVEDEQRRPWRGTLLLLDFQVFSRQAMAGWLRRRPSDRAGVFLRGLGARGISHQPRHRALRALLDLAAHTREPLCQPVELRGRRYLALARPLAGLETIGLAVLPYEAEAGFPRATRRFMLTLAGLALAGALGGADLLLFLFLRPLLGLRTLIERVERGDTAVRSPRWPTDELADLAEAFNGLVASLGQKERMKPFLNRDLLEQVQTTPEVRTERRRVVVFFAGLREFSRLERLVPPEEALQAMSAFLGRVEEVVRRWGGEIDKFLGDSALAVFVEEEGARAPPCGERAARAALDLQQEMVAWNAERGRHDQPSLRAGVGLAGGPVIRGHVGSWRKRLDFTVIGDPVNLAARLEKLAARPGAPPILATDEVVSGSTPGLRLIPTAIQTVRGRQGTVTVVGVAPDDS</sequence>
<feature type="transmembrane region" description="Helical" evidence="1">
    <location>
        <begin position="356"/>
        <end position="379"/>
    </location>
</feature>
<dbReference type="Pfam" id="PF00211">
    <property type="entry name" value="Guanylate_cyc"/>
    <property type="match status" value="1"/>
</dbReference>
<evidence type="ECO:0000256" key="1">
    <source>
        <dbReference type="SAM" id="Phobius"/>
    </source>
</evidence>
<dbReference type="AlphaFoldDB" id="A0A367ZJV0"/>
<feature type="transmembrane region" description="Helical" evidence="1">
    <location>
        <begin position="651"/>
        <end position="675"/>
    </location>
</feature>
<accession>A0A367ZJV0</accession>
<dbReference type="PANTHER" id="PTHR43081:SF1">
    <property type="entry name" value="ADENYLATE CYCLASE, TERMINAL-DIFFERENTIATION SPECIFIC"/>
    <property type="match status" value="1"/>
</dbReference>
<reference evidence="4 5" key="1">
    <citation type="submission" date="2018-05" db="EMBL/GenBank/DDBJ databases">
        <title>A metagenomic window into the 2 km-deep terrestrial subsurface aquifer revealed taxonomically and functionally diverse microbial community comprising novel uncultured bacterial lineages.</title>
        <authorList>
            <person name="Kadnikov V.V."/>
            <person name="Mardanov A.V."/>
            <person name="Beletsky A.V."/>
            <person name="Banks D."/>
            <person name="Pimenov N.V."/>
            <person name="Frank Y.A."/>
            <person name="Karnachuk O.V."/>
            <person name="Ravin N.V."/>
        </authorList>
    </citation>
    <scope>NUCLEOTIDE SEQUENCE [LARGE SCALE GENOMIC DNA]</scope>
    <source>
        <strain evidence="4">BY5</strain>
    </source>
</reference>
<protein>
    <submittedName>
        <fullName evidence="4">Adenylate cyclase</fullName>
    </submittedName>
</protein>
<dbReference type="InterPro" id="IPR029787">
    <property type="entry name" value="Nucleotide_cyclase"/>
</dbReference>
<dbReference type="InterPro" id="IPR050697">
    <property type="entry name" value="Adenylyl/Guanylyl_Cyclase_3/4"/>
</dbReference>
<dbReference type="PROSITE" id="PS50125">
    <property type="entry name" value="GUANYLATE_CYCLASE_2"/>
    <property type="match status" value="1"/>
</dbReference>
<dbReference type="CDD" id="cd06225">
    <property type="entry name" value="HAMP"/>
    <property type="match status" value="1"/>
</dbReference>
<dbReference type="GO" id="GO:0016020">
    <property type="term" value="C:membrane"/>
    <property type="evidence" value="ECO:0007669"/>
    <property type="project" value="InterPro"/>
</dbReference>
<dbReference type="PANTHER" id="PTHR43081">
    <property type="entry name" value="ADENYLATE CYCLASE, TERMINAL-DIFFERENTIATION SPECIFIC-RELATED"/>
    <property type="match status" value="1"/>
</dbReference>
<dbReference type="Gene3D" id="3.30.70.1230">
    <property type="entry name" value="Nucleotide cyclase"/>
    <property type="match status" value="1"/>
</dbReference>
<evidence type="ECO:0000313" key="4">
    <source>
        <dbReference type="EMBL" id="RCK78395.1"/>
    </source>
</evidence>
<gene>
    <name evidence="4" type="ORF">OZSIB_1497</name>
</gene>
<evidence type="ECO:0000259" key="2">
    <source>
        <dbReference type="PROSITE" id="PS50125"/>
    </source>
</evidence>
<dbReference type="Pfam" id="PF00672">
    <property type="entry name" value="HAMP"/>
    <property type="match status" value="1"/>
</dbReference>
<keyword evidence="1" id="KW-0812">Transmembrane</keyword>